<protein>
    <submittedName>
        <fullName evidence="6">Uncharacterized protein</fullName>
    </submittedName>
</protein>
<dbReference type="InterPro" id="IPR001279">
    <property type="entry name" value="Metallo-B-lactamas"/>
</dbReference>
<keyword evidence="3" id="KW-0479">Metal-binding</keyword>
<dbReference type="GO" id="GO:0016787">
    <property type="term" value="F:hydrolase activity"/>
    <property type="evidence" value="ECO:0007669"/>
    <property type="project" value="UniProtKB-KW"/>
</dbReference>
<reference evidence="6" key="1">
    <citation type="submission" date="2021-08" db="EMBL/GenBank/DDBJ databases">
        <title>Global Aspergillus fumigatus from environmental and clinical sources.</title>
        <authorList>
            <person name="Barber A."/>
            <person name="Sae-Ong T."/>
        </authorList>
    </citation>
    <scope>NUCLEOTIDE SEQUENCE</scope>
    <source>
        <strain evidence="6">NRZ-2016-071</strain>
    </source>
</reference>
<dbReference type="GO" id="GO:0046872">
    <property type="term" value="F:metal ion binding"/>
    <property type="evidence" value="ECO:0007669"/>
    <property type="project" value="UniProtKB-KW"/>
</dbReference>
<dbReference type="PANTHER" id="PTHR42978:SF2">
    <property type="entry name" value="102 KBASES UNSTABLE REGION: FROM 1 TO 119443"/>
    <property type="match status" value="1"/>
</dbReference>
<comment type="similarity">
    <text evidence="2">Belongs to the metallo-beta-lactamase superfamily.</text>
</comment>
<comment type="cofactor">
    <cofactor evidence="1">
        <name>Zn(2+)</name>
        <dbReference type="ChEBI" id="CHEBI:29105"/>
    </cofactor>
</comment>
<dbReference type="Proteomes" id="UP000813423">
    <property type="component" value="Unassembled WGS sequence"/>
</dbReference>
<organism evidence="6 7">
    <name type="scientific">Aspergillus fumigatus</name>
    <name type="common">Neosartorya fumigata</name>
    <dbReference type="NCBI Taxonomy" id="746128"/>
    <lineage>
        <taxon>Eukaryota</taxon>
        <taxon>Fungi</taxon>
        <taxon>Dikarya</taxon>
        <taxon>Ascomycota</taxon>
        <taxon>Pezizomycotina</taxon>
        <taxon>Eurotiomycetes</taxon>
        <taxon>Eurotiomycetidae</taxon>
        <taxon>Eurotiales</taxon>
        <taxon>Aspergillaceae</taxon>
        <taxon>Aspergillus</taxon>
        <taxon>Aspergillus subgen. Fumigati</taxon>
    </lineage>
</organism>
<dbReference type="SUPFAM" id="SSF56281">
    <property type="entry name" value="Metallo-hydrolase/oxidoreductase"/>
    <property type="match status" value="1"/>
</dbReference>
<evidence type="ECO:0000313" key="7">
    <source>
        <dbReference type="Proteomes" id="UP000813423"/>
    </source>
</evidence>
<dbReference type="OMA" id="YMGGDAC"/>
<dbReference type="Gene3D" id="3.60.15.10">
    <property type="entry name" value="Ribonuclease Z/Hydroxyacylglutathione hydrolase-like"/>
    <property type="match status" value="1"/>
</dbReference>
<keyword evidence="5" id="KW-0862">Zinc</keyword>
<evidence type="ECO:0000256" key="2">
    <source>
        <dbReference type="ARBA" id="ARBA00007749"/>
    </source>
</evidence>
<dbReference type="InterPro" id="IPR051013">
    <property type="entry name" value="MBL_superfamily_lactonases"/>
</dbReference>
<sequence length="319" mass="34667">MIAQPLQSQRHSIRVVAQMGDPLPAPIEGQAYVTVGPINGGLITLPERAFVSPSGDAAVTVPSLSFLITHPGSGSEKSPRHLLFDLGLRATLGDYMKEQQAHLELRRPCLLGPGVAQSLQRSGIDPGKIDTIILSHVHYDHHGDPAHFPNAHFFVGAGSLKLLDEGLGIAASHQFFDPDLFRNVLRVSEFPSPGASPWRALGPFAGALDFLGDGSVYVIDAPGHLPGHINLLCRVGPDTWMYLGGDSCHDSRLLTGERQIATWDDGHGNTGCIHVDQTRAEESLSRIRRLQEMEGHKVEVVMAHDVEWWSTNQHRALGL</sequence>
<keyword evidence="4" id="KW-0378">Hydrolase</keyword>
<dbReference type="InterPro" id="IPR036866">
    <property type="entry name" value="RibonucZ/Hydroxyglut_hydro"/>
</dbReference>
<evidence type="ECO:0000256" key="1">
    <source>
        <dbReference type="ARBA" id="ARBA00001947"/>
    </source>
</evidence>
<dbReference type="Pfam" id="PF00753">
    <property type="entry name" value="Lactamase_B"/>
    <property type="match status" value="1"/>
</dbReference>
<evidence type="ECO:0000256" key="4">
    <source>
        <dbReference type="ARBA" id="ARBA00022801"/>
    </source>
</evidence>
<accession>A0A229W7T6</accession>
<gene>
    <name evidence="6" type="ORF">KXV57_003854</name>
</gene>
<dbReference type="CDD" id="cd07730">
    <property type="entry name" value="metallo-hydrolase-like_MBL-fold"/>
    <property type="match status" value="1"/>
</dbReference>
<evidence type="ECO:0000256" key="3">
    <source>
        <dbReference type="ARBA" id="ARBA00022723"/>
    </source>
</evidence>
<proteinExistence type="inferred from homology"/>
<dbReference type="AlphaFoldDB" id="A0A229W7T6"/>
<dbReference type="EMBL" id="JAIBSC010000024">
    <property type="protein sequence ID" value="KAH1907822.1"/>
    <property type="molecule type" value="Genomic_DNA"/>
</dbReference>
<dbReference type="PANTHER" id="PTHR42978">
    <property type="entry name" value="QUORUM-QUENCHING LACTONASE YTNP-RELATED-RELATED"/>
    <property type="match status" value="1"/>
</dbReference>
<name>A0A229W7T6_ASPFM</name>
<comment type="caution">
    <text evidence="6">The sequence shown here is derived from an EMBL/GenBank/DDBJ whole genome shotgun (WGS) entry which is preliminary data.</text>
</comment>
<dbReference type="SMART" id="SM00849">
    <property type="entry name" value="Lactamase_B"/>
    <property type="match status" value="1"/>
</dbReference>
<evidence type="ECO:0000313" key="6">
    <source>
        <dbReference type="EMBL" id="KAH1907822.1"/>
    </source>
</evidence>
<evidence type="ECO:0000256" key="5">
    <source>
        <dbReference type="ARBA" id="ARBA00022833"/>
    </source>
</evidence>